<evidence type="ECO:0000256" key="2">
    <source>
        <dbReference type="ARBA" id="ARBA00004319"/>
    </source>
</evidence>
<dbReference type="Pfam" id="PF18404">
    <property type="entry name" value="Glyco_transf_24"/>
    <property type="match status" value="1"/>
</dbReference>
<comment type="similarity">
    <text evidence="4">Belongs to the glycosyltransferase 8 family.</text>
</comment>
<evidence type="ECO:0000256" key="3">
    <source>
        <dbReference type="ARBA" id="ARBA00004922"/>
    </source>
</evidence>
<keyword evidence="6 10" id="KW-0732">Signal</keyword>
<evidence type="ECO:0000256" key="10">
    <source>
        <dbReference type="SAM" id="SignalP"/>
    </source>
</evidence>
<feature type="region of interest" description="Disordered" evidence="9">
    <location>
        <begin position="1478"/>
        <end position="1506"/>
    </location>
</feature>
<evidence type="ECO:0000256" key="4">
    <source>
        <dbReference type="ARBA" id="ARBA00006351"/>
    </source>
</evidence>
<evidence type="ECO:0000256" key="1">
    <source>
        <dbReference type="ARBA" id="ARBA00001913"/>
    </source>
</evidence>
<dbReference type="PANTHER" id="PTHR11226">
    <property type="entry name" value="UDP-GLUCOSE GLYCOPROTEIN:GLUCOSYLTRANSFERASE"/>
    <property type="match status" value="1"/>
</dbReference>
<organism evidence="16 17">
    <name type="scientific">Polyrhizophydium stewartii</name>
    <dbReference type="NCBI Taxonomy" id="2732419"/>
    <lineage>
        <taxon>Eukaryota</taxon>
        <taxon>Fungi</taxon>
        <taxon>Fungi incertae sedis</taxon>
        <taxon>Chytridiomycota</taxon>
        <taxon>Chytridiomycota incertae sedis</taxon>
        <taxon>Chytridiomycetes</taxon>
        <taxon>Rhizophydiales</taxon>
        <taxon>Rhizophydiales incertae sedis</taxon>
        <taxon>Polyrhizophydium</taxon>
    </lineage>
</organism>
<evidence type="ECO:0000259" key="12">
    <source>
        <dbReference type="Pfam" id="PF18401"/>
    </source>
</evidence>
<dbReference type="Pfam" id="PF18400">
    <property type="entry name" value="Thioredoxin_12"/>
    <property type="match status" value="1"/>
</dbReference>
<dbReference type="Pfam" id="PF06427">
    <property type="entry name" value="UDP-g_GGTase"/>
    <property type="match status" value="1"/>
</dbReference>
<dbReference type="InterPro" id="IPR040497">
    <property type="entry name" value="Glyco_transf_24"/>
</dbReference>
<evidence type="ECO:0000256" key="6">
    <source>
        <dbReference type="ARBA" id="ARBA00022729"/>
    </source>
</evidence>
<comment type="cofactor">
    <cofactor evidence="1">
        <name>Ca(2+)</name>
        <dbReference type="ChEBI" id="CHEBI:29108"/>
    </cofactor>
</comment>
<dbReference type="SUPFAM" id="SSF53448">
    <property type="entry name" value="Nucleotide-diphospho-sugar transferases"/>
    <property type="match status" value="1"/>
</dbReference>
<keyword evidence="17" id="KW-1185">Reference proteome</keyword>
<dbReference type="Pfam" id="PF18401">
    <property type="entry name" value="Thioredoxin_13"/>
    <property type="match status" value="1"/>
</dbReference>
<dbReference type="CDD" id="cd06432">
    <property type="entry name" value="GT8_HUGT1_C_like"/>
    <property type="match status" value="1"/>
</dbReference>
<accession>A0ABR4NJY8</accession>
<feature type="chain" id="PRO_5047523071" evidence="10">
    <location>
        <begin position="28"/>
        <end position="1506"/>
    </location>
</feature>
<gene>
    <name evidence="16" type="primary">KRE5</name>
    <name evidence="16" type="ORF">HK105_200767</name>
</gene>
<dbReference type="PANTHER" id="PTHR11226:SF0">
    <property type="entry name" value="UDP-GLUCOSE:GLYCOPROTEIN GLUCOSYLTRANSFERASE"/>
    <property type="match status" value="1"/>
</dbReference>
<sequence length="1506" mass="166192">MIAATAWLALTAAAALSWPSAVPVARAEPAAAQPPVSVWLTTQDSWPAPHIALELAEFVAQEPQGSVFPLLSLLAANGMLSPEVSPREVYDALFTGRVAHEFANGTLADAVASEPAVLTFLSSRASVDLARMSLALHSTAPRIQTHFRFYLESVAPAFAAAARKTADKFDPECRVWADWDGRQVCDPADLARLVKTLPGLAAARPFASQPELQPFDHIFQSNSELRDLPAAKNLPLVVLYADVQAMSFFEMLSTLIDAGTNRVLRFALRYIPPLAADSQPLYLTGYGVELAIKSTEYKVEDDRSIKTEAASGSAASGSRDAGAPQEDDLLFQANPVIKTLTKEQIDDIALRAATFIAQSTWPLDALTRVSQDFPKHAHLLASIDPDPAIKTTVKQIGQITHEDNKLLLNGFQVDIASLDAFKLLRQMREEIASLAPFKKLQWSTLEAIELLSTPLEKRIATSWGECFDTRSPTVTWINDIEKDSRYRSLPKSIREVARPSYPGQLKLVRKNLFSLVVMVDLTNAEHHAIITSVLGFVEGNVPLRFGFVFLPDEGQELDHPATMASLAAYWLVEHSGKKPLAQFLGDLAASAASSDGVTAEAVRAAFHKASGKSYSAVIEGRDLKNSELVLKLISLAERLGVSRQSGAMFGNGKHIDIAEGWQQELIQTYFAMIEYMKNLVYLGQLTDETDIYELFMTMDNVYPKRNPFVFPSATNVAEFVNWATLPGIEAIEALPWLQAHSKSTPSETTLILFGDFASMDGVRFALAAADAVATSTRSVRLSFVHNAADRSRSEDAVLVDEVAKHFHDAESGLDGFRSALKAAIVAGSAHFGEEFAAPEFRGLRSHALQPLLAESDAMPGQFGVVAGARIITPLSANQLFDSNDFMSLLTFEASSRNANLASRIALMRKGLDSTFSVGMPEFASIHISAIINPASHDGQKAAAILRSISGLSHVAIEVFLAPQEGNGSDKLPIQRFYRYLLKTEPTFDAYGRRAPVAVTFSRIPTAPLLTLGMDVVGAWLVRPTRSVYDLDNIKLSSLSPDAVARGVEAEFVLQSILVEGHARDSASNGPPRGLQFVLGTPSEPNMVDTITMANLGYLQLKANPGVWLLQIRDGRSREIYELESVRYASSRGIANVPLVHGSDGVPNSGALIVVDSFTGVTIFPRVHKRLGKEAEDVLQPAPTGVAGMWDKVKNKVTNTLGLKRSETINIFSVASGHLYERFLSIMMLSVKRQTRSPVKFWLIENFLSPSFMEFLPHLAKTFRFEYELVTYKWPKWLREQSEKQRIIWGYKILFLDVLFPLKLDKVIFVDADQVVRADLKELADMDLDGAVYGYTPFCSDRTEMDGFRFWNHGYWKEHLQGKPYHISALYVVDLVKFRELAAGDRLRQQYHMLSADPNSLANLDQDLPNNMIHQLPIFSLPQEWLWCETWCSDYSLRKAKTIDLCNNPMTKEPKLERARRILPEWEGLDRQVQRVRDEFESARKQAAPAAAASTSVSDGSGGHSEL</sequence>
<evidence type="ECO:0000259" key="11">
    <source>
        <dbReference type="Pfam" id="PF18400"/>
    </source>
</evidence>
<evidence type="ECO:0000256" key="7">
    <source>
        <dbReference type="ARBA" id="ARBA00022824"/>
    </source>
</evidence>
<evidence type="ECO:0000256" key="5">
    <source>
        <dbReference type="ARBA" id="ARBA00022679"/>
    </source>
</evidence>
<dbReference type="InterPro" id="IPR040694">
    <property type="entry name" value="UGGT_TRXL_2"/>
</dbReference>
<evidence type="ECO:0000259" key="13">
    <source>
        <dbReference type="Pfam" id="PF18402"/>
    </source>
</evidence>
<comment type="pathway">
    <text evidence="3">Protein modification; protein glycosylation.</text>
</comment>
<dbReference type="Pfam" id="PF18402">
    <property type="entry name" value="Thioredoxin_14"/>
    <property type="match status" value="1"/>
</dbReference>
<protein>
    <submittedName>
        <fullName evidence="16">Killer toxin resistant protein</fullName>
    </submittedName>
</protein>
<keyword evidence="8" id="KW-0325">Glycoprotein</keyword>
<keyword evidence="7" id="KW-0256">Endoplasmic reticulum</keyword>
<comment type="caution">
    <text evidence="16">The sequence shown here is derived from an EMBL/GenBank/DDBJ whole genome shotgun (WGS) entry which is preliminary data.</text>
</comment>
<evidence type="ECO:0000313" key="16">
    <source>
        <dbReference type="EMBL" id="KAL2919850.1"/>
    </source>
</evidence>
<feature type="domain" description="UGGT thioredoxin-like" evidence="13">
    <location>
        <begin position="467"/>
        <end position="709"/>
    </location>
</feature>
<dbReference type="InterPro" id="IPR040692">
    <property type="entry name" value="UGGT_TRXL_3"/>
</dbReference>
<feature type="compositionally biased region" description="Low complexity" evidence="9">
    <location>
        <begin position="1484"/>
        <end position="1497"/>
    </location>
</feature>
<dbReference type="InterPro" id="IPR009448">
    <property type="entry name" value="UDP-g_GGtrans"/>
</dbReference>
<feature type="signal peptide" evidence="10">
    <location>
        <begin position="1"/>
        <end position="27"/>
    </location>
</feature>
<evidence type="ECO:0000259" key="14">
    <source>
        <dbReference type="Pfam" id="PF18403"/>
    </source>
</evidence>
<evidence type="ECO:0000256" key="8">
    <source>
        <dbReference type="ARBA" id="ARBA00023180"/>
    </source>
</evidence>
<evidence type="ECO:0000259" key="15">
    <source>
        <dbReference type="Pfam" id="PF18404"/>
    </source>
</evidence>
<feature type="domain" description="Glucosyltransferase 24 catalytic" evidence="15">
    <location>
        <begin position="1208"/>
        <end position="1474"/>
    </location>
</feature>
<dbReference type="InterPro" id="IPR040525">
    <property type="entry name" value="UGGT_TRXL_4"/>
</dbReference>
<reference evidence="16 17" key="1">
    <citation type="submission" date="2023-09" db="EMBL/GenBank/DDBJ databases">
        <title>Pangenome analysis of Batrachochytrium dendrobatidis and related Chytrids.</title>
        <authorList>
            <person name="Yacoub M.N."/>
            <person name="Stajich J.E."/>
            <person name="James T.Y."/>
        </authorList>
    </citation>
    <scope>NUCLEOTIDE SEQUENCE [LARGE SCALE GENOMIC DNA]</scope>
    <source>
        <strain evidence="16 17">JEL0888</strain>
    </source>
</reference>
<keyword evidence="5" id="KW-0808">Transferase</keyword>
<feature type="domain" description="UDP-glucose:glycoprotein glucosyltransferase thioredoxin-like" evidence="14">
    <location>
        <begin position="730"/>
        <end position="904"/>
    </location>
</feature>
<dbReference type="Pfam" id="PF18403">
    <property type="entry name" value="Thioredoxin_15"/>
    <property type="match status" value="1"/>
</dbReference>
<dbReference type="InterPro" id="IPR029044">
    <property type="entry name" value="Nucleotide-diphossugar_trans"/>
</dbReference>
<feature type="domain" description="UGGT thioredoxin-like" evidence="12">
    <location>
        <begin position="337"/>
        <end position="454"/>
    </location>
</feature>
<comment type="subcellular location">
    <subcellularLocation>
        <location evidence="2">Endoplasmic reticulum lumen</location>
    </subcellularLocation>
</comment>
<dbReference type="EMBL" id="JADGIZ020000002">
    <property type="protein sequence ID" value="KAL2919850.1"/>
    <property type="molecule type" value="Genomic_DNA"/>
</dbReference>
<name>A0ABR4NJY8_9FUNG</name>
<evidence type="ECO:0000313" key="17">
    <source>
        <dbReference type="Proteomes" id="UP001527925"/>
    </source>
</evidence>
<evidence type="ECO:0000256" key="9">
    <source>
        <dbReference type="SAM" id="MobiDB-lite"/>
    </source>
</evidence>
<feature type="domain" description="UGGT thioredoxin-like" evidence="11">
    <location>
        <begin position="49"/>
        <end position="277"/>
    </location>
</feature>
<dbReference type="Proteomes" id="UP001527925">
    <property type="component" value="Unassembled WGS sequence"/>
</dbReference>
<dbReference type="InterPro" id="IPR040693">
    <property type="entry name" value="UGGT_TRXL_1"/>
</dbReference>
<dbReference type="Gene3D" id="3.90.550.10">
    <property type="entry name" value="Spore Coat Polysaccharide Biosynthesis Protein SpsA, Chain A"/>
    <property type="match status" value="1"/>
</dbReference>
<proteinExistence type="inferred from homology"/>